<keyword evidence="4" id="KW-0862">Zinc</keyword>
<evidence type="ECO:0000256" key="3">
    <source>
        <dbReference type="ARBA" id="ARBA00022801"/>
    </source>
</evidence>
<proteinExistence type="predicted"/>
<evidence type="ECO:0000256" key="1">
    <source>
        <dbReference type="ARBA" id="ARBA00022670"/>
    </source>
</evidence>
<evidence type="ECO:0000256" key="4">
    <source>
        <dbReference type="ARBA" id="ARBA00022833"/>
    </source>
</evidence>
<evidence type="ECO:0000313" key="7">
    <source>
        <dbReference type="Proteomes" id="UP000015750"/>
    </source>
</evidence>
<sequence>MKKMKKMKLLISGFFVAIVLGTSVDTFAASRFPGVLSRGINGISYWLGPTATFGNTDTAIRNWMYTPWGNPLYIYKQGNNYGTSIDFYSTKLNPGIGGVTDFFDGRDRMIATGMREAPRINYYYAKINYNTMYSRASSMKNGTIARHEIGHALGIAHSNGIMIRSVSTNTNLAVDKANNDILARIYGW</sequence>
<accession>A0ABC9TPG7</accession>
<protein>
    <recommendedName>
        <fullName evidence="5">Peptidase M10 metallopeptidase domain-containing protein</fullName>
    </recommendedName>
</protein>
<dbReference type="RefSeq" id="WP_016627306.1">
    <property type="nucleotide sequence ID" value="NZ_KE351871.1"/>
</dbReference>
<comment type="caution">
    <text evidence="6">The sequence shown here is derived from an EMBL/GenBank/DDBJ whole genome shotgun (WGS) entry which is preliminary data.</text>
</comment>
<evidence type="ECO:0000313" key="6">
    <source>
        <dbReference type="EMBL" id="EPI08882.1"/>
    </source>
</evidence>
<dbReference type="EMBL" id="ATIR01000042">
    <property type="protein sequence ID" value="EPI08882.1"/>
    <property type="molecule type" value="Genomic_DNA"/>
</dbReference>
<dbReference type="InterPro" id="IPR024079">
    <property type="entry name" value="MetalloPept_cat_dom_sf"/>
</dbReference>
<dbReference type="GO" id="GO:0006508">
    <property type="term" value="P:proteolysis"/>
    <property type="evidence" value="ECO:0007669"/>
    <property type="project" value="UniProtKB-KW"/>
</dbReference>
<keyword evidence="2" id="KW-0479">Metal-binding</keyword>
<reference evidence="6 7" key="1">
    <citation type="submission" date="2013-06" db="EMBL/GenBank/DDBJ databases">
        <authorList>
            <person name="Weinstock G."/>
            <person name="Sodergren E."/>
            <person name="Lobos E.A."/>
            <person name="Fulton L."/>
            <person name="Fulton R."/>
            <person name="Courtney L."/>
            <person name="Fronick C."/>
            <person name="O'Laughlin M."/>
            <person name="Godfrey J."/>
            <person name="Wilson R.M."/>
            <person name="Miner T."/>
            <person name="Farmer C."/>
            <person name="Delehaunty K."/>
            <person name="Cordes M."/>
            <person name="Minx P."/>
            <person name="Tomlinson C."/>
            <person name="Chen J."/>
            <person name="Wollam A."/>
            <person name="Pepin K.H."/>
            <person name="Bhonagiri V."/>
            <person name="Zhang X."/>
            <person name="Warren W."/>
            <person name="Mitreva M."/>
            <person name="Mardis E.R."/>
            <person name="Wilson R.K."/>
        </authorList>
    </citation>
    <scope>NUCLEOTIDE SEQUENCE [LARGE SCALE GENOMIC DNA]</scope>
    <source>
        <strain evidence="6 7">RP2S-4</strain>
    </source>
</reference>
<evidence type="ECO:0000259" key="5">
    <source>
        <dbReference type="Pfam" id="PF00413"/>
    </source>
</evidence>
<gene>
    <name evidence="6" type="ORF">D358_01443</name>
</gene>
<keyword evidence="3" id="KW-0378">Hydrolase</keyword>
<dbReference type="Proteomes" id="UP000015750">
    <property type="component" value="Unassembled WGS sequence"/>
</dbReference>
<feature type="domain" description="Peptidase M10 metallopeptidase" evidence="5">
    <location>
        <begin position="102"/>
        <end position="185"/>
    </location>
</feature>
<dbReference type="Gene3D" id="3.40.390.10">
    <property type="entry name" value="Collagenase (Catalytic Domain)"/>
    <property type="match status" value="1"/>
</dbReference>
<evidence type="ECO:0000256" key="2">
    <source>
        <dbReference type="ARBA" id="ARBA00022723"/>
    </source>
</evidence>
<dbReference type="InterPro" id="IPR001818">
    <property type="entry name" value="Pept_M10_metallopeptidase"/>
</dbReference>
<dbReference type="Pfam" id="PF00413">
    <property type="entry name" value="Peptidase_M10"/>
    <property type="match status" value="1"/>
</dbReference>
<dbReference type="GO" id="GO:0008233">
    <property type="term" value="F:peptidase activity"/>
    <property type="evidence" value="ECO:0007669"/>
    <property type="project" value="UniProtKB-KW"/>
</dbReference>
<dbReference type="SUPFAM" id="SSF55486">
    <property type="entry name" value="Metalloproteases ('zincins'), catalytic domain"/>
    <property type="match status" value="1"/>
</dbReference>
<organism evidence="6 7">
    <name type="scientific">Enterococcus faecalis RP2S-4</name>
    <dbReference type="NCBI Taxonomy" id="1244145"/>
    <lineage>
        <taxon>Bacteria</taxon>
        <taxon>Bacillati</taxon>
        <taxon>Bacillota</taxon>
        <taxon>Bacilli</taxon>
        <taxon>Lactobacillales</taxon>
        <taxon>Enterococcaceae</taxon>
        <taxon>Enterococcus</taxon>
    </lineage>
</organism>
<dbReference type="AlphaFoldDB" id="A0ABC9TPG7"/>
<keyword evidence="1" id="KW-0645">Protease</keyword>
<dbReference type="GO" id="GO:0046872">
    <property type="term" value="F:metal ion binding"/>
    <property type="evidence" value="ECO:0007669"/>
    <property type="project" value="UniProtKB-KW"/>
</dbReference>
<name>A0ABC9TPG7_ENTFL</name>